<evidence type="ECO:0000313" key="4">
    <source>
        <dbReference type="EMBL" id="KYN50619.1"/>
    </source>
</evidence>
<comment type="cofactor">
    <cofactor evidence="1">
        <name>a divalent metal cation</name>
        <dbReference type="ChEBI" id="CHEBI:60240"/>
    </cofactor>
</comment>
<dbReference type="GO" id="GO:0046872">
    <property type="term" value="F:metal ion binding"/>
    <property type="evidence" value="ECO:0007669"/>
    <property type="project" value="UniProtKB-KW"/>
</dbReference>
<dbReference type="EMBL" id="LKEY01045806">
    <property type="protein sequence ID" value="KYN50619.1"/>
    <property type="molecule type" value="Genomic_DNA"/>
</dbReference>
<proteinExistence type="predicted"/>
<protein>
    <recommendedName>
        <fullName evidence="3">DDE Tnp4 domain-containing protein</fullName>
    </recommendedName>
</protein>
<gene>
    <name evidence="4" type="ORF">ALC57_12575</name>
</gene>
<keyword evidence="5" id="KW-1185">Reference proteome</keyword>
<organism evidence="4 5">
    <name type="scientific">Trachymyrmex cornetzi</name>
    <dbReference type="NCBI Taxonomy" id="471704"/>
    <lineage>
        <taxon>Eukaryota</taxon>
        <taxon>Metazoa</taxon>
        <taxon>Ecdysozoa</taxon>
        <taxon>Arthropoda</taxon>
        <taxon>Hexapoda</taxon>
        <taxon>Insecta</taxon>
        <taxon>Pterygota</taxon>
        <taxon>Neoptera</taxon>
        <taxon>Endopterygota</taxon>
        <taxon>Hymenoptera</taxon>
        <taxon>Apocrita</taxon>
        <taxon>Aculeata</taxon>
        <taxon>Formicoidea</taxon>
        <taxon>Formicidae</taxon>
        <taxon>Myrmicinae</taxon>
        <taxon>Trachymyrmex</taxon>
    </lineage>
</organism>
<sequence>MLTDQVKLNTFTGLHSFELLDGIVTCVSDLKIKNVSKRKEMDLKNLIVYVSSSYGGRSSDKFIVINSGILDKLDPYDAVMVDRGFLIFDSGILDS</sequence>
<keyword evidence="2" id="KW-0479">Metal-binding</keyword>
<name>A0A151K3C2_9HYME</name>
<comment type="caution">
    <text evidence="4">The sequence shown here is derived from an EMBL/GenBank/DDBJ whole genome shotgun (WGS) entry which is preliminary data.</text>
</comment>
<evidence type="ECO:0000259" key="3">
    <source>
        <dbReference type="Pfam" id="PF13359"/>
    </source>
</evidence>
<dbReference type="AlphaFoldDB" id="A0A151K3C2"/>
<evidence type="ECO:0000256" key="1">
    <source>
        <dbReference type="ARBA" id="ARBA00001968"/>
    </source>
</evidence>
<dbReference type="InterPro" id="IPR027806">
    <property type="entry name" value="HARBI1_dom"/>
</dbReference>
<evidence type="ECO:0000256" key="2">
    <source>
        <dbReference type="ARBA" id="ARBA00022723"/>
    </source>
</evidence>
<feature type="domain" description="DDE Tnp4" evidence="3">
    <location>
        <begin position="43"/>
        <end position="87"/>
    </location>
</feature>
<dbReference type="PANTHER" id="PTHR23080">
    <property type="entry name" value="THAP DOMAIN PROTEIN"/>
    <property type="match status" value="1"/>
</dbReference>
<accession>A0A151K3C2</accession>
<evidence type="ECO:0000313" key="5">
    <source>
        <dbReference type="Proteomes" id="UP000078492"/>
    </source>
</evidence>
<reference evidence="4 5" key="1">
    <citation type="submission" date="2015-09" db="EMBL/GenBank/DDBJ databases">
        <title>Trachymyrmex cornetzi WGS genome.</title>
        <authorList>
            <person name="Nygaard S."/>
            <person name="Hu H."/>
            <person name="Boomsma J."/>
            <person name="Zhang G."/>
        </authorList>
    </citation>
    <scope>NUCLEOTIDE SEQUENCE [LARGE SCALE GENOMIC DNA]</scope>
    <source>
        <strain evidence="4">Tcor2-1</strain>
        <tissue evidence="4">Whole body</tissue>
    </source>
</reference>
<dbReference type="Proteomes" id="UP000078492">
    <property type="component" value="Unassembled WGS sequence"/>
</dbReference>
<dbReference type="Pfam" id="PF13359">
    <property type="entry name" value="DDE_Tnp_4"/>
    <property type="match status" value="1"/>
</dbReference>
<dbReference type="PANTHER" id="PTHR23080:SF143">
    <property type="entry name" value="SI:DKEY-56D12.4"/>
    <property type="match status" value="1"/>
</dbReference>